<dbReference type="VEuPathDB" id="ToxoDB:TGVAND_305635"/>
<dbReference type="EMBL" id="AEYJ02001376">
    <property type="protein sequence ID" value="KFH02633.1"/>
    <property type="molecule type" value="Genomic_DNA"/>
</dbReference>
<organism evidence="2 3">
    <name type="scientific">Toxoplasma gondii VAND</name>
    <dbReference type="NCBI Taxonomy" id="933077"/>
    <lineage>
        <taxon>Eukaryota</taxon>
        <taxon>Sar</taxon>
        <taxon>Alveolata</taxon>
        <taxon>Apicomplexa</taxon>
        <taxon>Conoidasida</taxon>
        <taxon>Coccidia</taxon>
        <taxon>Eucoccidiorida</taxon>
        <taxon>Eimeriorina</taxon>
        <taxon>Sarcocystidae</taxon>
        <taxon>Toxoplasma</taxon>
    </lineage>
</organism>
<evidence type="ECO:0000313" key="2">
    <source>
        <dbReference type="EMBL" id="KFH02633.1"/>
    </source>
</evidence>
<evidence type="ECO:0000256" key="1">
    <source>
        <dbReference type="SAM" id="MobiDB-lite"/>
    </source>
</evidence>
<proteinExistence type="predicted"/>
<accession>A0A086PQK1</accession>
<protein>
    <submittedName>
        <fullName evidence="2">Uncharacterized protein</fullName>
    </submittedName>
</protein>
<dbReference type="Proteomes" id="UP000028840">
    <property type="component" value="Unassembled WGS sequence"/>
</dbReference>
<feature type="compositionally biased region" description="Low complexity" evidence="1">
    <location>
        <begin position="99"/>
        <end position="129"/>
    </location>
</feature>
<comment type="caution">
    <text evidence="2">The sequence shown here is derived from an EMBL/GenBank/DDBJ whole genome shotgun (WGS) entry which is preliminary data.</text>
</comment>
<reference evidence="2 3" key="1">
    <citation type="submission" date="2014-08" db="EMBL/GenBank/DDBJ databases">
        <authorList>
            <person name="Sibley D."/>
            <person name="Venepally P."/>
            <person name="Karamycheva S."/>
            <person name="Hadjithomas M."/>
            <person name="Khan A."/>
            <person name="Brunk B."/>
            <person name="Roos D."/>
            <person name="Caler E."/>
            <person name="Lorenzi H."/>
        </authorList>
    </citation>
    <scope>NUCLEOTIDE SEQUENCE [LARGE SCALE GENOMIC DNA]</scope>
    <source>
        <strain evidence="2 3">VAND</strain>
    </source>
</reference>
<evidence type="ECO:0000313" key="3">
    <source>
        <dbReference type="Proteomes" id="UP000028840"/>
    </source>
</evidence>
<gene>
    <name evidence="2" type="ORF">TGVAND_305635</name>
</gene>
<sequence>MKSSLSSAFSFLGTRTAFVRPQVQREILETTALHRSSRLSLSSSFVCSSPSSSSASPLRLHCSSFHAAPSLPPQQVDPSNLTSDLNMFHRWVESSFLSSSSSSSSSSSPSSSSSSPSSSSSSSPSSPSSGDQSAASVLSAWGKRLACSAPEDFSLLVNYLHACRGLECLLERYGVGASQQQPPANDGDEQPALTAAARAVGLALPHQVHATDN</sequence>
<feature type="region of interest" description="Disordered" evidence="1">
    <location>
        <begin position="99"/>
        <end position="133"/>
    </location>
</feature>
<name>A0A086PQK1_TOXGO</name>
<dbReference type="OrthoDB" id="10495228at2759"/>
<dbReference type="AlphaFoldDB" id="A0A086PQK1"/>
<reference evidence="2 3" key="2">
    <citation type="journal article" date="2015" name="Eukaryot. Cell">
        <title>Genetic mapping reveals that sinefungin resistance in Toxoplasma gondii is controlled by a putative amino acid transporter locus that can be used as a negative selectable marker.</title>
        <authorList>
            <person name="Behnke M.S."/>
            <person name="Khan A."/>
            <person name="Sibley L.D."/>
        </authorList>
    </citation>
    <scope>NUCLEOTIDE SEQUENCE [LARGE SCALE GENOMIC DNA]</scope>
    <source>
        <strain evidence="2 3">VAND</strain>
    </source>
</reference>